<feature type="compositionally biased region" description="Low complexity" evidence="1">
    <location>
        <begin position="544"/>
        <end position="554"/>
    </location>
</feature>
<organism evidence="2 3">
    <name type="scientific">Passalora fulva</name>
    <name type="common">Tomato leaf mold</name>
    <name type="synonym">Cladosporium fulvum</name>
    <dbReference type="NCBI Taxonomy" id="5499"/>
    <lineage>
        <taxon>Eukaryota</taxon>
        <taxon>Fungi</taxon>
        <taxon>Dikarya</taxon>
        <taxon>Ascomycota</taxon>
        <taxon>Pezizomycotina</taxon>
        <taxon>Dothideomycetes</taxon>
        <taxon>Dothideomycetidae</taxon>
        <taxon>Mycosphaerellales</taxon>
        <taxon>Mycosphaerellaceae</taxon>
        <taxon>Fulvia</taxon>
    </lineage>
</organism>
<protein>
    <submittedName>
        <fullName evidence="2">Uncharacterized protein</fullName>
    </submittedName>
</protein>
<sequence>MTMERPSSVDEGLHRVATEDRRGRFARLRLSIPKALTPLRRTKTASRRDVSPGSDAASTRAICDGISPSFYRMKRVSKHLCEPSPALMQFATPANGVSFARSSSSDTISSLSETDRSPASEDTSPASCIDEGMPSMVRPGILPDVSPDKHSFEENVTFRDDGTIAKLWADYCVNQTQLKSYEAVVATAAAAELLEPRAGASILTPGPVEAVDRFPLSPRERSDPFQTGMESPAIDKMFQYSSSSLESYNTKTDKAMNSTNEKAAPMQIKTNQASELGKPWKAKKSSRDSSHCDNTASRSEHNNWKDLEWHEKRRERGALASELSLWNFDDASKNRHKTPSAAYGPKWEVSTPTDLSGLAQEDDYFSQRKPTGCRLRTSVTPNLTRQEDIIEHIKDKFQAHHDEMDARANTLSYSRPCTGRPGRDFSSGEILERENNSFSSEFNRSRDMRDSITDRALSGSPRDSKVCRTTIHADLSPPLSRGVSIGLPDCSQDPMVKAAGCEKVSSRSGSGTTSKLSSRGQSFGVPGYERNRGGKAAVDEKLASRASQQQSAQAGLVKVRQSNEETLQLGGKDGRSNNDQR</sequence>
<reference evidence="2" key="1">
    <citation type="submission" date="2021-12" db="EMBL/GenBank/DDBJ databases">
        <authorList>
            <person name="Zaccaron A."/>
            <person name="Stergiopoulos I."/>
        </authorList>
    </citation>
    <scope>NUCLEOTIDE SEQUENCE</scope>
    <source>
        <strain evidence="2">Race5_Kim</strain>
    </source>
</reference>
<feature type="compositionally biased region" description="Low complexity" evidence="1">
    <location>
        <begin position="101"/>
        <end position="112"/>
    </location>
</feature>
<dbReference type="GeneID" id="71994123"/>
<dbReference type="KEGG" id="ffu:CLAFUR5_14245"/>
<feature type="region of interest" description="Disordered" evidence="1">
    <location>
        <begin position="1"/>
        <end position="20"/>
    </location>
</feature>
<feature type="compositionally biased region" description="Basic and acidic residues" evidence="1">
    <location>
        <begin position="7"/>
        <end position="20"/>
    </location>
</feature>
<reference evidence="2" key="2">
    <citation type="journal article" date="2022" name="Microb. Genom.">
        <title>A chromosome-scale genome assembly of the tomato pathogen Cladosporium fulvum reveals a compartmentalized genome architecture and the presence of a dispensable chromosome.</title>
        <authorList>
            <person name="Zaccaron A.Z."/>
            <person name="Chen L.H."/>
            <person name="Samaras A."/>
            <person name="Stergiopoulos I."/>
        </authorList>
    </citation>
    <scope>NUCLEOTIDE SEQUENCE</scope>
    <source>
        <strain evidence="2">Race5_Kim</strain>
    </source>
</reference>
<dbReference type="AlphaFoldDB" id="A0A9Q8UWE1"/>
<dbReference type="Proteomes" id="UP000756132">
    <property type="component" value="Chromosome 13"/>
</dbReference>
<feature type="compositionally biased region" description="Polar residues" evidence="1">
    <location>
        <begin position="506"/>
        <end position="521"/>
    </location>
</feature>
<feature type="compositionally biased region" description="Polar residues" evidence="1">
    <location>
        <begin position="251"/>
        <end position="261"/>
    </location>
</feature>
<dbReference type="EMBL" id="CP090175">
    <property type="protein sequence ID" value="UJO24908.1"/>
    <property type="molecule type" value="Genomic_DNA"/>
</dbReference>
<proteinExistence type="predicted"/>
<feature type="compositionally biased region" description="Basic and acidic residues" evidence="1">
    <location>
        <begin position="443"/>
        <end position="453"/>
    </location>
</feature>
<dbReference type="OrthoDB" id="10421064at2759"/>
<accession>A0A9Q8UWE1</accession>
<feature type="region of interest" description="Disordered" evidence="1">
    <location>
        <begin position="39"/>
        <end position="59"/>
    </location>
</feature>
<feature type="compositionally biased region" description="Basic and acidic residues" evidence="1">
    <location>
        <begin position="572"/>
        <end position="581"/>
    </location>
</feature>
<feature type="region of interest" description="Disordered" evidence="1">
    <location>
        <begin position="101"/>
        <end position="134"/>
    </location>
</feature>
<evidence type="ECO:0000313" key="3">
    <source>
        <dbReference type="Proteomes" id="UP000756132"/>
    </source>
</evidence>
<gene>
    <name evidence="2" type="ORF">CLAFUR5_14245</name>
</gene>
<name>A0A9Q8UWE1_PASFU</name>
<feature type="region of interest" description="Disordered" evidence="1">
    <location>
        <begin position="251"/>
        <end position="300"/>
    </location>
</feature>
<feature type="region of interest" description="Disordered" evidence="1">
    <location>
        <begin position="437"/>
        <end position="464"/>
    </location>
</feature>
<feature type="compositionally biased region" description="Basic and acidic residues" evidence="1">
    <location>
        <begin position="529"/>
        <end position="543"/>
    </location>
</feature>
<evidence type="ECO:0000313" key="2">
    <source>
        <dbReference type="EMBL" id="UJO24908.1"/>
    </source>
</evidence>
<feature type="region of interest" description="Disordered" evidence="1">
    <location>
        <begin position="502"/>
        <end position="581"/>
    </location>
</feature>
<dbReference type="RefSeq" id="XP_047769274.1">
    <property type="nucleotide sequence ID" value="XM_047913393.1"/>
</dbReference>
<keyword evidence="3" id="KW-1185">Reference proteome</keyword>
<evidence type="ECO:0000256" key="1">
    <source>
        <dbReference type="SAM" id="MobiDB-lite"/>
    </source>
</evidence>